<evidence type="ECO:0000313" key="1">
    <source>
        <dbReference type="EMBL" id="PKD18398.1"/>
    </source>
</evidence>
<dbReference type="AlphaFoldDB" id="A0A2N0TUP7"/>
<proteinExistence type="predicted"/>
<gene>
    <name evidence="1" type="ORF">APR41_04405</name>
</gene>
<accession>A0A2N0TUP7</accession>
<name>A0A2N0TUP7_9FLAO</name>
<reference evidence="1 2" key="1">
    <citation type="submission" date="2015-10" db="EMBL/GenBank/DDBJ databases">
        <title>Draft genome sequence of Salegentibacter salinarum KCTC 12975.</title>
        <authorList>
            <person name="Lin W."/>
            <person name="Zheng Q."/>
        </authorList>
    </citation>
    <scope>NUCLEOTIDE SEQUENCE [LARGE SCALE GENOMIC DNA]</scope>
    <source>
        <strain evidence="1 2">KCTC 12975</strain>
    </source>
</reference>
<dbReference type="Proteomes" id="UP000232673">
    <property type="component" value="Unassembled WGS sequence"/>
</dbReference>
<comment type="caution">
    <text evidence="1">The sequence shown here is derived from an EMBL/GenBank/DDBJ whole genome shotgun (WGS) entry which is preliminary data.</text>
</comment>
<sequence length="80" mass="9683">MTLYEFKLLPEQVQYRILFNEGDFISYRLEPTTRFSLYALDKFFVKVEYNPKSNKIVNKVSFISGEKLNLYSNFKDNEFY</sequence>
<organism evidence="1 2">
    <name type="scientific">Salegentibacter salinarum</name>
    <dbReference type="NCBI Taxonomy" id="447422"/>
    <lineage>
        <taxon>Bacteria</taxon>
        <taxon>Pseudomonadati</taxon>
        <taxon>Bacteroidota</taxon>
        <taxon>Flavobacteriia</taxon>
        <taxon>Flavobacteriales</taxon>
        <taxon>Flavobacteriaceae</taxon>
        <taxon>Salegentibacter</taxon>
    </lineage>
</organism>
<protein>
    <submittedName>
        <fullName evidence="1">Uncharacterized protein</fullName>
    </submittedName>
</protein>
<evidence type="ECO:0000313" key="2">
    <source>
        <dbReference type="Proteomes" id="UP000232673"/>
    </source>
</evidence>
<dbReference type="OrthoDB" id="961510at2"/>
<keyword evidence="2" id="KW-1185">Reference proteome</keyword>
<dbReference type="RefSeq" id="WP_079712031.1">
    <property type="nucleotide sequence ID" value="NZ_FUZC01000002.1"/>
</dbReference>
<dbReference type="EMBL" id="LKTS01000023">
    <property type="protein sequence ID" value="PKD18398.1"/>
    <property type="molecule type" value="Genomic_DNA"/>
</dbReference>